<dbReference type="Proteomes" id="UP001256588">
    <property type="component" value="Unassembled WGS sequence"/>
</dbReference>
<keyword evidence="1" id="KW-0472">Membrane</keyword>
<feature type="transmembrane region" description="Helical" evidence="1">
    <location>
        <begin position="54"/>
        <end position="72"/>
    </location>
</feature>
<evidence type="ECO:0000313" key="3">
    <source>
        <dbReference type="Proteomes" id="UP001256588"/>
    </source>
</evidence>
<feature type="transmembrane region" description="Helical" evidence="1">
    <location>
        <begin position="78"/>
        <end position="98"/>
    </location>
</feature>
<keyword evidence="1" id="KW-0812">Transmembrane</keyword>
<protein>
    <recommendedName>
        <fullName evidence="4">Iron uptake protein</fullName>
    </recommendedName>
</protein>
<keyword evidence="1" id="KW-1133">Transmembrane helix</keyword>
<reference evidence="2 3" key="1">
    <citation type="submission" date="2023-07" db="EMBL/GenBank/DDBJ databases">
        <title>Sorghum-associated microbial communities from plants grown in Nebraska, USA.</title>
        <authorList>
            <person name="Schachtman D."/>
        </authorList>
    </citation>
    <scope>NUCLEOTIDE SEQUENCE [LARGE SCALE GENOMIC DNA]</scope>
    <source>
        <strain evidence="2 3">4099</strain>
    </source>
</reference>
<proteinExistence type="predicted"/>
<dbReference type="EMBL" id="JAVDWO010000017">
    <property type="protein sequence ID" value="MDR7194593.1"/>
    <property type="molecule type" value="Genomic_DNA"/>
</dbReference>
<evidence type="ECO:0000313" key="2">
    <source>
        <dbReference type="EMBL" id="MDR7194593.1"/>
    </source>
</evidence>
<accession>A0ABU1Y176</accession>
<dbReference type="RefSeq" id="WP_310238104.1">
    <property type="nucleotide sequence ID" value="NZ_JAVDWO010000017.1"/>
</dbReference>
<keyword evidence="3" id="KW-1185">Reference proteome</keyword>
<evidence type="ECO:0000256" key="1">
    <source>
        <dbReference type="SAM" id="Phobius"/>
    </source>
</evidence>
<name>A0ABU1Y176_9GAMM</name>
<feature type="transmembrane region" description="Helical" evidence="1">
    <location>
        <begin position="20"/>
        <end position="42"/>
    </location>
</feature>
<gene>
    <name evidence="2" type="ORF">J2W68_003341</name>
</gene>
<sequence>MSYAAKLPSPTPRLRLAVRIGAAVFGGYAFTWGVIAAGAALLFKAGMDFHDAEFLASAVGLLVFLTVFLWTFATRRLLLAWVLLAGGGALLAGVASLVQASIV</sequence>
<organism evidence="2 3">
    <name type="scientific">Luteimonas terrae</name>
    <dbReference type="NCBI Taxonomy" id="1530191"/>
    <lineage>
        <taxon>Bacteria</taxon>
        <taxon>Pseudomonadati</taxon>
        <taxon>Pseudomonadota</taxon>
        <taxon>Gammaproteobacteria</taxon>
        <taxon>Lysobacterales</taxon>
        <taxon>Lysobacteraceae</taxon>
        <taxon>Luteimonas</taxon>
    </lineage>
</organism>
<evidence type="ECO:0008006" key="4">
    <source>
        <dbReference type="Google" id="ProtNLM"/>
    </source>
</evidence>
<comment type="caution">
    <text evidence="2">The sequence shown here is derived from an EMBL/GenBank/DDBJ whole genome shotgun (WGS) entry which is preliminary data.</text>
</comment>